<dbReference type="SUPFAM" id="SSF53850">
    <property type="entry name" value="Periplasmic binding protein-like II"/>
    <property type="match status" value="1"/>
</dbReference>
<protein>
    <submittedName>
        <fullName evidence="5">ABC transporter substrate-binding protein</fullName>
    </submittedName>
</protein>
<evidence type="ECO:0000256" key="2">
    <source>
        <dbReference type="ARBA" id="ARBA00010742"/>
    </source>
</evidence>
<evidence type="ECO:0000313" key="6">
    <source>
        <dbReference type="Proteomes" id="UP000295497"/>
    </source>
</evidence>
<comment type="similarity">
    <text evidence="2">Belongs to the bacterial solute-binding protein SsuA/TauA family.</text>
</comment>
<evidence type="ECO:0000256" key="4">
    <source>
        <dbReference type="SAM" id="SignalP"/>
    </source>
</evidence>
<evidence type="ECO:0000256" key="3">
    <source>
        <dbReference type="ARBA" id="ARBA00022729"/>
    </source>
</evidence>
<dbReference type="PANTHER" id="PTHR30024:SF47">
    <property type="entry name" value="TAURINE-BINDING PERIPLASMIC PROTEIN"/>
    <property type="match status" value="1"/>
</dbReference>
<dbReference type="PROSITE" id="PS51257">
    <property type="entry name" value="PROKAR_LIPOPROTEIN"/>
    <property type="match status" value="1"/>
</dbReference>
<gene>
    <name evidence="5" type="ORF">SOCE836_081690</name>
</gene>
<proteinExistence type="inferred from homology"/>
<sequence length="356" mass="37377">MTWLVRLVGLVTLLLLGAACGKGSADGANDDAAQAGAPAGALPAPKPAGAPLRIAYSDWPGWVAWEIGIQKGWFKEAGVEVDFTWFEYVPSMEAYSAGKVDAVCVTNGDALVTGNGGAPSVAILVNDYSSGNDMVVARPGITAVAALKGKKVGVEVGFVGHLLLLNALRSAGLTEKDVQIVNVPTDQTPQTLKSGGVDAIVAWQPNSGQALRELPGSTAIFTSADVPGIIYDVLAVSPKSLAERRADWGKVVRVWDRIARFIKDEKNLDEAARIMSARVGLTPEQYRPLMKGTFFLDLAGGMKHLEKGEGLGSIYGSSRVVDEFNVENGAYKAPLAVDGYIDPSLTAEALKAGQAP</sequence>
<dbReference type="RefSeq" id="WP_129578890.1">
    <property type="nucleotide sequence ID" value="NZ_CP012672.1"/>
</dbReference>
<keyword evidence="3 4" id="KW-0732">Signal</keyword>
<dbReference type="CDD" id="cd13563">
    <property type="entry name" value="PBP2_SsuA_like_6"/>
    <property type="match status" value="1"/>
</dbReference>
<reference evidence="5 6" key="1">
    <citation type="submission" date="2015-09" db="EMBL/GenBank/DDBJ databases">
        <title>Sorangium comparison.</title>
        <authorList>
            <person name="Zaburannyi N."/>
            <person name="Bunk B."/>
            <person name="Overmann J."/>
            <person name="Mueller R."/>
        </authorList>
    </citation>
    <scope>NUCLEOTIDE SEQUENCE [LARGE SCALE GENOMIC DNA]</scope>
    <source>
        <strain evidence="5 6">So ce836</strain>
    </source>
</reference>
<name>A0A4P2QZJ8_SORCE</name>
<evidence type="ECO:0000256" key="1">
    <source>
        <dbReference type="ARBA" id="ARBA00004418"/>
    </source>
</evidence>
<evidence type="ECO:0000313" key="5">
    <source>
        <dbReference type="EMBL" id="AUX35965.1"/>
    </source>
</evidence>
<feature type="signal peptide" evidence="4">
    <location>
        <begin position="1"/>
        <end position="25"/>
    </location>
</feature>
<dbReference type="AlphaFoldDB" id="A0A4P2QZJ8"/>
<dbReference type="Proteomes" id="UP000295497">
    <property type="component" value="Chromosome"/>
</dbReference>
<dbReference type="Gene3D" id="3.40.190.10">
    <property type="entry name" value="Periplasmic binding protein-like II"/>
    <property type="match status" value="2"/>
</dbReference>
<comment type="subcellular location">
    <subcellularLocation>
        <location evidence="1">Periplasm</location>
    </subcellularLocation>
</comment>
<accession>A0A4P2QZJ8</accession>
<dbReference type="GO" id="GO:0042597">
    <property type="term" value="C:periplasmic space"/>
    <property type="evidence" value="ECO:0007669"/>
    <property type="project" value="UniProtKB-SubCell"/>
</dbReference>
<dbReference type="PANTHER" id="PTHR30024">
    <property type="entry name" value="ALIPHATIC SULFONATES-BINDING PROTEIN-RELATED"/>
    <property type="match status" value="1"/>
</dbReference>
<dbReference type="EMBL" id="CP012672">
    <property type="protein sequence ID" value="AUX35965.1"/>
    <property type="molecule type" value="Genomic_DNA"/>
</dbReference>
<feature type="chain" id="PRO_5020845702" evidence="4">
    <location>
        <begin position="26"/>
        <end position="356"/>
    </location>
</feature>
<dbReference type="Pfam" id="PF13379">
    <property type="entry name" value="NMT1_2"/>
    <property type="match status" value="1"/>
</dbReference>
<organism evidence="5 6">
    <name type="scientific">Sorangium cellulosum</name>
    <name type="common">Polyangium cellulosum</name>
    <dbReference type="NCBI Taxonomy" id="56"/>
    <lineage>
        <taxon>Bacteria</taxon>
        <taxon>Pseudomonadati</taxon>
        <taxon>Myxococcota</taxon>
        <taxon>Polyangia</taxon>
        <taxon>Polyangiales</taxon>
        <taxon>Polyangiaceae</taxon>
        <taxon>Sorangium</taxon>
    </lineage>
</organism>